<reference evidence="3" key="1">
    <citation type="submission" date="2017-11" db="EMBL/GenBank/DDBJ databases">
        <authorList>
            <person name="Kuznetsova I."/>
            <person name="Sazanova A."/>
            <person name="Chirak E."/>
            <person name="Safronova V."/>
            <person name="Willems A."/>
        </authorList>
    </citation>
    <scope>NUCLEOTIDE SEQUENCE [LARGE SCALE GENOMIC DNA]</scope>
    <source>
        <strain evidence="3">STM 196</strain>
    </source>
</reference>
<feature type="transmembrane region" description="Helical" evidence="1">
    <location>
        <begin position="20"/>
        <end position="42"/>
    </location>
</feature>
<accession>A0A2P7BR20</accession>
<evidence type="ECO:0000313" key="2">
    <source>
        <dbReference type="EMBL" id="PSH68911.1"/>
    </source>
</evidence>
<sequence length="67" mass="7204">MKVLVNSVRAFAREEDGVALTEYLILLGLLVGGVVASVVLIGEDLNTAWDSWADWFEAQDLDAPAAV</sequence>
<name>A0A2P7BR20_9HYPH</name>
<evidence type="ECO:0000313" key="3">
    <source>
        <dbReference type="Proteomes" id="UP000241444"/>
    </source>
</evidence>
<comment type="caution">
    <text evidence="2">The sequence shown here is derived from an EMBL/GenBank/DDBJ whole genome shotgun (WGS) entry which is preliminary data.</text>
</comment>
<gene>
    <name evidence="2" type="ORF">CU102_11620</name>
</gene>
<dbReference type="RefSeq" id="WP_106711249.1">
    <property type="nucleotide sequence ID" value="NZ_PGGO01000007.1"/>
</dbReference>
<keyword evidence="1" id="KW-0472">Membrane</keyword>
<dbReference type="Proteomes" id="UP000241444">
    <property type="component" value="Unassembled WGS sequence"/>
</dbReference>
<evidence type="ECO:0008006" key="4">
    <source>
        <dbReference type="Google" id="ProtNLM"/>
    </source>
</evidence>
<proteinExistence type="predicted"/>
<organism evidence="2 3">
    <name type="scientific">Phyllobacterium brassicacearum</name>
    <dbReference type="NCBI Taxonomy" id="314235"/>
    <lineage>
        <taxon>Bacteria</taxon>
        <taxon>Pseudomonadati</taxon>
        <taxon>Pseudomonadota</taxon>
        <taxon>Alphaproteobacteria</taxon>
        <taxon>Hyphomicrobiales</taxon>
        <taxon>Phyllobacteriaceae</taxon>
        <taxon>Phyllobacterium</taxon>
    </lineage>
</organism>
<dbReference type="AlphaFoldDB" id="A0A2P7BR20"/>
<protein>
    <recommendedName>
        <fullName evidence="4">Flp family type IVb pilin</fullName>
    </recommendedName>
</protein>
<keyword evidence="1" id="KW-0812">Transmembrane</keyword>
<keyword evidence="1" id="KW-1133">Transmembrane helix</keyword>
<dbReference type="EMBL" id="PGGO01000007">
    <property type="protein sequence ID" value="PSH68911.1"/>
    <property type="molecule type" value="Genomic_DNA"/>
</dbReference>
<evidence type="ECO:0000256" key="1">
    <source>
        <dbReference type="SAM" id="Phobius"/>
    </source>
</evidence>
<keyword evidence="3" id="KW-1185">Reference proteome</keyword>